<comment type="pathway">
    <text evidence="2">Cofactor biosynthesis; ubiquinone biosynthesis.</text>
</comment>
<feature type="compositionally biased region" description="Gly residues" evidence="8">
    <location>
        <begin position="11"/>
        <end position="29"/>
    </location>
</feature>
<reference evidence="11" key="1">
    <citation type="submission" date="2016-10" db="EMBL/GenBank/DDBJ databases">
        <authorList>
            <person name="Varghese N."/>
            <person name="Submissions S."/>
        </authorList>
    </citation>
    <scope>NUCLEOTIDE SEQUENCE [LARGE SCALE GENOMIC DNA]</scope>
    <source>
        <strain evidence="11">CGMCC 1.11014</strain>
    </source>
</reference>
<keyword evidence="11" id="KW-1185">Reference proteome</keyword>
<keyword evidence="5" id="KW-0274">FAD</keyword>
<dbReference type="PANTHER" id="PTHR43876:SF7">
    <property type="entry name" value="UBIQUINONE BIOSYNTHESIS MONOOXYGENASE COQ6, MITOCHONDRIAL"/>
    <property type="match status" value="1"/>
</dbReference>
<evidence type="ECO:0000259" key="9">
    <source>
        <dbReference type="Pfam" id="PF01494"/>
    </source>
</evidence>
<dbReference type="PROSITE" id="PS01304">
    <property type="entry name" value="UBIH"/>
    <property type="match status" value="1"/>
</dbReference>
<evidence type="ECO:0000256" key="7">
    <source>
        <dbReference type="ARBA" id="ARBA00023033"/>
    </source>
</evidence>
<keyword evidence="4" id="KW-0285">Flavoprotein</keyword>
<feature type="region of interest" description="Disordered" evidence="8">
    <location>
        <begin position="1"/>
        <end position="29"/>
    </location>
</feature>
<evidence type="ECO:0000256" key="6">
    <source>
        <dbReference type="ARBA" id="ARBA00023002"/>
    </source>
</evidence>
<dbReference type="GO" id="GO:0006744">
    <property type="term" value="P:ubiquinone biosynthetic process"/>
    <property type="evidence" value="ECO:0007669"/>
    <property type="project" value="UniProtKB-UniPathway"/>
</dbReference>
<evidence type="ECO:0000313" key="10">
    <source>
        <dbReference type="EMBL" id="SFV15716.1"/>
    </source>
</evidence>
<dbReference type="STRING" id="1035707.SAMN05216552_104749"/>
<organism evidence="10 11">
    <name type="scientific">Pseudoduganella namucuonensis</name>
    <dbReference type="NCBI Taxonomy" id="1035707"/>
    <lineage>
        <taxon>Bacteria</taxon>
        <taxon>Pseudomonadati</taxon>
        <taxon>Pseudomonadota</taxon>
        <taxon>Betaproteobacteria</taxon>
        <taxon>Burkholderiales</taxon>
        <taxon>Oxalobacteraceae</taxon>
        <taxon>Telluria group</taxon>
        <taxon>Pseudoduganella</taxon>
    </lineage>
</organism>
<dbReference type="UniPathway" id="UPA00232"/>
<dbReference type="InterPro" id="IPR018168">
    <property type="entry name" value="Ubi_Hdrlase_CS"/>
</dbReference>
<protein>
    <submittedName>
        <fullName evidence="10">2-octaprenyl-6-methoxyphenol hydroxylase</fullName>
    </submittedName>
</protein>
<evidence type="ECO:0000256" key="5">
    <source>
        <dbReference type="ARBA" id="ARBA00022827"/>
    </source>
</evidence>
<evidence type="ECO:0000313" key="11">
    <source>
        <dbReference type="Proteomes" id="UP000199391"/>
    </source>
</evidence>
<name>A0A1I7M1A1_9BURK</name>
<comment type="cofactor">
    <cofactor evidence="1">
        <name>FAD</name>
        <dbReference type="ChEBI" id="CHEBI:57692"/>
    </cofactor>
</comment>
<dbReference type="Pfam" id="PF01494">
    <property type="entry name" value="FAD_binding_3"/>
    <property type="match status" value="1"/>
</dbReference>
<feature type="domain" description="FAD-binding" evidence="9">
    <location>
        <begin position="46"/>
        <end position="368"/>
    </location>
</feature>
<comment type="similarity">
    <text evidence="3">Belongs to the UbiH/COQ6 family.</text>
</comment>
<dbReference type="OrthoDB" id="9769565at2"/>
<dbReference type="InterPro" id="IPR010971">
    <property type="entry name" value="UbiH/COQ6"/>
</dbReference>
<evidence type="ECO:0000256" key="4">
    <source>
        <dbReference type="ARBA" id="ARBA00022630"/>
    </source>
</evidence>
<dbReference type="GO" id="GO:0016705">
    <property type="term" value="F:oxidoreductase activity, acting on paired donors, with incorporation or reduction of molecular oxygen"/>
    <property type="evidence" value="ECO:0007669"/>
    <property type="project" value="InterPro"/>
</dbReference>
<evidence type="ECO:0000256" key="8">
    <source>
        <dbReference type="SAM" id="MobiDB-lite"/>
    </source>
</evidence>
<evidence type="ECO:0000256" key="1">
    <source>
        <dbReference type="ARBA" id="ARBA00001974"/>
    </source>
</evidence>
<keyword evidence="7" id="KW-0503">Monooxygenase</keyword>
<evidence type="ECO:0000256" key="3">
    <source>
        <dbReference type="ARBA" id="ARBA00005349"/>
    </source>
</evidence>
<sequence length="420" mass="43723">MSGPHTANGGAAHGGETGRQRAGGGGDIGGDDGNGAAACSVPAALDVDIAICGAGPAGMALAALLVKRGVAPARIALIDARTLQQAGNDPRSLALSHGSRQILEDIQCWPVPATAIHQIHVSRKGRFGRSVIDREEHKLSALGYVSRYGALVTELGAACDRAGVAALRPALVTGFEEHADRVDIAIEDEAGKRTLAAAVVVQAEGGLFGEQNAKASQRDYGQTAIIAQVRASAPVAHRAYERFTGEGPLALLPQDDEYALVWCVKPEHARELLALDDEAFLARLGEAFGARLGRFTHATRRLAFPLGLNAGAQGTPRIAAIGNAAQTLHPVAGQGLNLGLRDAAVLARLLAQGANPTMLDRFNQQRKADRGLTVQLTDTMARVFANDSPAQALLGASLAAIDLVAPARGLLAELMMYGRR</sequence>
<proteinExistence type="inferred from homology"/>
<keyword evidence="6" id="KW-0560">Oxidoreductase</keyword>
<dbReference type="NCBIfam" id="TIGR01988">
    <property type="entry name" value="Ubi-OHases"/>
    <property type="match status" value="1"/>
</dbReference>
<dbReference type="PRINTS" id="PR00420">
    <property type="entry name" value="RNGMNOXGNASE"/>
</dbReference>
<dbReference type="InterPro" id="IPR036188">
    <property type="entry name" value="FAD/NAD-bd_sf"/>
</dbReference>
<dbReference type="SUPFAM" id="SSF51905">
    <property type="entry name" value="FAD/NAD(P)-binding domain"/>
    <property type="match status" value="1"/>
</dbReference>
<dbReference type="AlphaFoldDB" id="A0A1I7M1A1"/>
<accession>A0A1I7M1A1</accession>
<dbReference type="RefSeq" id="WP_093560469.1">
    <property type="nucleotide sequence ID" value="NZ_FPBO01000047.1"/>
</dbReference>
<dbReference type="Gene3D" id="3.30.9.10">
    <property type="entry name" value="D-Amino Acid Oxidase, subunit A, domain 2"/>
    <property type="match status" value="1"/>
</dbReference>
<dbReference type="GO" id="GO:0004497">
    <property type="term" value="F:monooxygenase activity"/>
    <property type="evidence" value="ECO:0007669"/>
    <property type="project" value="UniProtKB-KW"/>
</dbReference>
<dbReference type="Gene3D" id="3.50.50.60">
    <property type="entry name" value="FAD/NAD(P)-binding domain"/>
    <property type="match status" value="2"/>
</dbReference>
<dbReference type="Proteomes" id="UP000199391">
    <property type="component" value="Unassembled WGS sequence"/>
</dbReference>
<dbReference type="PANTHER" id="PTHR43876">
    <property type="entry name" value="UBIQUINONE BIOSYNTHESIS MONOOXYGENASE COQ6, MITOCHONDRIAL"/>
    <property type="match status" value="1"/>
</dbReference>
<dbReference type="EMBL" id="FPBO01000047">
    <property type="protein sequence ID" value="SFV15716.1"/>
    <property type="molecule type" value="Genomic_DNA"/>
</dbReference>
<dbReference type="NCBIfam" id="NF005421">
    <property type="entry name" value="PRK06996.1"/>
    <property type="match status" value="1"/>
</dbReference>
<dbReference type="GO" id="GO:0071949">
    <property type="term" value="F:FAD binding"/>
    <property type="evidence" value="ECO:0007669"/>
    <property type="project" value="InterPro"/>
</dbReference>
<evidence type="ECO:0000256" key="2">
    <source>
        <dbReference type="ARBA" id="ARBA00004749"/>
    </source>
</evidence>
<dbReference type="InterPro" id="IPR002938">
    <property type="entry name" value="FAD-bd"/>
</dbReference>
<dbReference type="InterPro" id="IPR051205">
    <property type="entry name" value="UbiH/COQ6_monooxygenase"/>
</dbReference>
<gene>
    <name evidence="10" type="ORF">SAMN05216552_104749</name>
</gene>